<evidence type="ECO:0000313" key="4">
    <source>
        <dbReference type="EnsemblMetazoa" id="CJA26113.1"/>
    </source>
</evidence>
<sequence length="187" mass="21284">MSQVTVALIVISVSSVTALTLRDGCGYLYDPDVFQWRPLDAQCANDFSSGILIAIIAFTAISISFNVATAARLLMNKMAVGVNREDWKKIRRRRWTIMFVQSVIQDCLHLFDIINATYIWKFCDDLRFQFFFLTFSFILIYTLDGFVMLVFHKDVRPVWCQKGLKNAKIGGTSIVVVNSRMSVTSLT</sequence>
<feature type="chain" id="PRO_5035735255" evidence="2">
    <location>
        <begin position="19"/>
        <end position="187"/>
    </location>
</feature>
<dbReference type="PANTHER" id="PTHR46611">
    <property type="entry name" value="SERPENTINE RECEPTOR, CLASS X-RELATED"/>
    <property type="match status" value="1"/>
</dbReference>
<feature type="domain" description="7TM GPCR serpentine receptor class x (Srx)" evidence="3">
    <location>
        <begin position="5"/>
        <end position="152"/>
    </location>
</feature>
<reference evidence="4" key="2">
    <citation type="submission" date="2022-06" db="UniProtKB">
        <authorList>
            <consortium name="EnsemblMetazoa"/>
        </authorList>
    </citation>
    <scope>IDENTIFICATION</scope>
    <source>
        <strain evidence="4">DF5081</strain>
    </source>
</reference>
<keyword evidence="1" id="KW-0812">Transmembrane</keyword>
<dbReference type="Proteomes" id="UP000005237">
    <property type="component" value="Unassembled WGS sequence"/>
</dbReference>
<keyword evidence="5" id="KW-1185">Reference proteome</keyword>
<dbReference type="InterPro" id="IPR019430">
    <property type="entry name" value="7TM_GPCR_serpentine_rcpt_Srx"/>
</dbReference>
<dbReference type="EnsemblMetazoa" id="CJA26113.1">
    <property type="protein sequence ID" value="CJA26113.1"/>
    <property type="gene ID" value="WBGene00181685"/>
</dbReference>
<keyword evidence="1" id="KW-0472">Membrane</keyword>
<feature type="transmembrane region" description="Helical" evidence="1">
    <location>
        <begin position="95"/>
        <end position="118"/>
    </location>
</feature>
<keyword evidence="2" id="KW-0732">Signal</keyword>
<keyword evidence="1" id="KW-1133">Transmembrane helix</keyword>
<protein>
    <submittedName>
        <fullName evidence="4">7TM_GPCR_Srx domain-containing protein</fullName>
    </submittedName>
</protein>
<feature type="transmembrane region" description="Helical" evidence="1">
    <location>
        <begin position="51"/>
        <end position="74"/>
    </location>
</feature>
<feature type="signal peptide" evidence="2">
    <location>
        <begin position="1"/>
        <end position="18"/>
    </location>
</feature>
<evidence type="ECO:0000256" key="1">
    <source>
        <dbReference type="SAM" id="Phobius"/>
    </source>
</evidence>
<name>A0A8R1E7R5_CAEJA</name>
<organism evidence="4 5">
    <name type="scientific">Caenorhabditis japonica</name>
    <dbReference type="NCBI Taxonomy" id="281687"/>
    <lineage>
        <taxon>Eukaryota</taxon>
        <taxon>Metazoa</taxon>
        <taxon>Ecdysozoa</taxon>
        <taxon>Nematoda</taxon>
        <taxon>Chromadorea</taxon>
        <taxon>Rhabditida</taxon>
        <taxon>Rhabditina</taxon>
        <taxon>Rhabditomorpha</taxon>
        <taxon>Rhabditoidea</taxon>
        <taxon>Rhabditidae</taxon>
        <taxon>Peloderinae</taxon>
        <taxon>Caenorhabditis</taxon>
    </lineage>
</organism>
<dbReference type="AlphaFoldDB" id="A0A8R1E7R5"/>
<dbReference type="Pfam" id="PF10328">
    <property type="entry name" value="7TM_GPCR_Srx"/>
    <property type="match status" value="1"/>
</dbReference>
<evidence type="ECO:0000313" key="5">
    <source>
        <dbReference type="Proteomes" id="UP000005237"/>
    </source>
</evidence>
<dbReference type="PANTHER" id="PTHR46611:SF5">
    <property type="entry name" value="7TM GPCR SERPENTINE RECEPTOR CLASS X (SRX) DOMAIN-CONTAINING PROTEIN"/>
    <property type="match status" value="1"/>
</dbReference>
<proteinExistence type="predicted"/>
<accession>A0A8R1E7R5</accession>
<evidence type="ECO:0000259" key="3">
    <source>
        <dbReference type="Pfam" id="PF10328"/>
    </source>
</evidence>
<evidence type="ECO:0000256" key="2">
    <source>
        <dbReference type="SAM" id="SignalP"/>
    </source>
</evidence>
<reference evidence="5" key="1">
    <citation type="submission" date="2010-08" db="EMBL/GenBank/DDBJ databases">
        <authorList>
            <consortium name="Caenorhabditis japonica Sequencing Consortium"/>
            <person name="Wilson R.K."/>
        </authorList>
    </citation>
    <scope>NUCLEOTIDE SEQUENCE [LARGE SCALE GENOMIC DNA]</scope>
    <source>
        <strain evidence="5">DF5081</strain>
    </source>
</reference>
<feature type="transmembrane region" description="Helical" evidence="1">
    <location>
        <begin position="130"/>
        <end position="151"/>
    </location>
</feature>